<gene>
    <name evidence="1" type="ORF">CXG81DRAFT_26990</name>
</gene>
<dbReference type="Proteomes" id="UP000274922">
    <property type="component" value="Unassembled WGS sequence"/>
</dbReference>
<dbReference type="AlphaFoldDB" id="A0A4P9X5G2"/>
<organism evidence="1 2">
    <name type="scientific">Caulochytrium protostelioides</name>
    <dbReference type="NCBI Taxonomy" id="1555241"/>
    <lineage>
        <taxon>Eukaryota</taxon>
        <taxon>Fungi</taxon>
        <taxon>Fungi incertae sedis</taxon>
        <taxon>Chytridiomycota</taxon>
        <taxon>Chytridiomycota incertae sedis</taxon>
        <taxon>Chytridiomycetes</taxon>
        <taxon>Caulochytriales</taxon>
        <taxon>Caulochytriaceae</taxon>
        <taxon>Caulochytrium</taxon>
    </lineage>
</organism>
<evidence type="ECO:0000313" key="2">
    <source>
        <dbReference type="Proteomes" id="UP000274922"/>
    </source>
</evidence>
<dbReference type="OrthoDB" id="2012160at2759"/>
<sequence>MARLFGFLTGNITGAVFGVWAAQQYRLPDVQLLGSDLLARITGSASSIAKELPSSKKD</sequence>
<name>A0A4P9X5G2_9FUNG</name>
<evidence type="ECO:0000313" key="1">
    <source>
        <dbReference type="EMBL" id="RKP00301.1"/>
    </source>
</evidence>
<reference evidence="2" key="1">
    <citation type="journal article" date="2018" name="Nat. Microbiol.">
        <title>Leveraging single-cell genomics to expand the fungal tree of life.</title>
        <authorList>
            <person name="Ahrendt S.R."/>
            <person name="Quandt C.A."/>
            <person name="Ciobanu D."/>
            <person name="Clum A."/>
            <person name="Salamov A."/>
            <person name="Andreopoulos B."/>
            <person name="Cheng J.F."/>
            <person name="Woyke T."/>
            <person name="Pelin A."/>
            <person name="Henrissat B."/>
            <person name="Reynolds N.K."/>
            <person name="Benny G.L."/>
            <person name="Smith M.E."/>
            <person name="James T.Y."/>
            <person name="Grigoriev I.V."/>
        </authorList>
    </citation>
    <scope>NUCLEOTIDE SEQUENCE [LARGE SCALE GENOMIC DNA]</scope>
    <source>
        <strain evidence="2">ATCC 52028</strain>
    </source>
</reference>
<dbReference type="EMBL" id="ML014224">
    <property type="protein sequence ID" value="RKP00301.1"/>
    <property type="molecule type" value="Genomic_DNA"/>
</dbReference>
<proteinExistence type="predicted"/>
<accession>A0A4P9X5G2</accession>
<keyword evidence="2" id="KW-1185">Reference proteome</keyword>
<protein>
    <submittedName>
        <fullName evidence="1">Uncharacterized protein</fullName>
    </submittedName>
</protein>